<keyword evidence="6 8" id="KW-1133">Transmembrane helix</keyword>
<evidence type="ECO:0000256" key="5">
    <source>
        <dbReference type="ARBA" id="ARBA00022960"/>
    </source>
</evidence>
<evidence type="ECO:0000256" key="4">
    <source>
        <dbReference type="ARBA" id="ARBA00022692"/>
    </source>
</evidence>
<feature type="transmembrane region" description="Helical" evidence="8">
    <location>
        <begin position="128"/>
        <end position="151"/>
    </location>
</feature>
<evidence type="ECO:0000256" key="6">
    <source>
        <dbReference type="ARBA" id="ARBA00022989"/>
    </source>
</evidence>
<sequence length="164" mass="18493">MKNIRYLILFFIGLLIIFLETFFTNFIGHYVSVNFLMIYIVFISLYIDKNNSLILAGILGILSDVISGGIVGVTAILFLVISYFISVIEKSIFKDKIGIICLLVFVISIFYSIINAVFSAIFFIPTPIIIAIAKSLIIIPVGNTIFAYIGYRIFGKKLKKLREE</sequence>
<gene>
    <name evidence="9" type="ORF">SAMN05216454_102191</name>
</gene>
<evidence type="ECO:0000256" key="7">
    <source>
        <dbReference type="ARBA" id="ARBA00023136"/>
    </source>
</evidence>
<protein>
    <submittedName>
        <fullName evidence="9">Rod shape-determining protein MreD</fullName>
    </submittedName>
</protein>
<keyword evidence="3" id="KW-1003">Cell membrane</keyword>
<comment type="similarity">
    <text evidence="2">Belongs to the MreD family.</text>
</comment>
<dbReference type="Pfam" id="PF04093">
    <property type="entry name" value="MreD"/>
    <property type="match status" value="1"/>
</dbReference>
<dbReference type="GO" id="GO:0005886">
    <property type="term" value="C:plasma membrane"/>
    <property type="evidence" value="ECO:0007669"/>
    <property type="project" value="UniProtKB-SubCell"/>
</dbReference>
<comment type="subcellular location">
    <subcellularLocation>
        <location evidence="1">Cell membrane</location>
        <topology evidence="1">Multi-pass membrane protein</topology>
    </subcellularLocation>
</comment>
<proteinExistence type="inferred from homology"/>
<dbReference type="InterPro" id="IPR007227">
    <property type="entry name" value="Cell_shape_determining_MreD"/>
</dbReference>
<evidence type="ECO:0000313" key="10">
    <source>
        <dbReference type="Proteomes" id="UP000199512"/>
    </source>
</evidence>
<dbReference type="STRING" id="215200.SAMN05216454_102191"/>
<evidence type="ECO:0000256" key="2">
    <source>
        <dbReference type="ARBA" id="ARBA00007776"/>
    </source>
</evidence>
<feature type="transmembrane region" description="Helical" evidence="8">
    <location>
        <begin position="6"/>
        <end position="23"/>
    </location>
</feature>
<evidence type="ECO:0000313" key="9">
    <source>
        <dbReference type="EMBL" id="SEN33377.1"/>
    </source>
</evidence>
<dbReference type="NCBIfam" id="TIGR03426">
    <property type="entry name" value="shape_MreD"/>
    <property type="match status" value="1"/>
</dbReference>
<dbReference type="OrthoDB" id="1752311at2"/>
<dbReference type="RefSeq" id="WP_091974215.1">
    <property type="nucleotide sequence ID" value="NZ_FODF01000002.1"/>
</dbReference>
<keyword evidence="10" id="KW-1185">Reference proteome</keyword>
<evidence type="ECO:0000256" key="1">
    <source>
        <dbReference type="ARBA" id="ARBA00004651"/>
    </source>
</evidence>
<dbReference type="EMBL" id="FODF01000002">
    <property type="protein sequence ID" value="SEN33377.1"/>
    <property type="molecule type" value="Genomic_DNA"/>
</dbReference>
<evidence type="ECO:0000256" key="3">
    <source>
        <dbReference type="ARBA" id="ARBA00022475"/>
    </source>
</evidence>
<keyword evidence="7 8" id="KW-0472">Membrane</keyword>
<name>A0A1H8FQ51_9FIRM</name>
<dbReference type="Proteomes" id="UP000199512">
    <property type="component" value="Unassembled WGS sequence"/>
</dbReference>
<feature type="transmembrane region" description="Helical" evidence="8">
    <location>
        <begin position="97"/>
        <end position="122"/>
    </location>
</feature>
<keyword evidence="5" id="KW-0133">Cell shape</keyword>
<evidence type="ECO:0000256" key="8">
    <source>
        <dbReference type="SAM" id="Phobius"/>
    </source>
</evidence>
<organism evidence="9 10">
    <name type="scientific">Peptostreptococcus russellii</name>
    <dbReference type="NCBI Taxonomy" id="215200"/>
    <lineage>
        <taxon>Bacteria</taxon>
        <taxon>Bacillati</taxon>
        <taxon>Bacillota</taxon>
        <taxon>Clostridia</taxon>
        <taxon>Peptostreptococcales</taxon>
        <taxon>Peptostreptococcaceae</taxon>
        <taxon>Peptostreptococcus</taxon>
    </lineage>
</organism>
<dbReference type="AlphaFoldDB" id="A0A1H8FQ51"/>
<feature type="transmembrane region" description="Helical" evidence="8">
    <location>
        <begin position="53"/>
        <end position="85"/>
    </location>
</feature>
<reference evidence="9 10" key="1">
    <citation type="submission" date="2016-10" db="EMBL/GenBank/DDBJ databases">
        <authorList>
            <person name="de Groot N.N."/>
        </authorList>
    </citation>
    <scope>NUCLEOTIDE SEQUENCE [LARGE SCALE GENOMIC DNA]</scope>
    <source>
        <strain evidence="9 10">Calf135</strain>
    </source>
</reference>
<accession>A0A1H8FQ51</accession>
<keyword evidence="4 8" id="KW-0812">Transmembrane</keyword>
<dbReference type="GO" id="GO:0008360">
    <property type="term" value="P:regulation of cell shape"/>
    <property type="evidence" value="ECO:0007669"/>
    <property type="project" value="UniProtKB-KW"/>
</dbReference>